<keyword evidence="4 8" id="KW-1003">Cell membrane</keyword>
<comment type="caution">
    <text evidence="9">The sequence shown here is derived from an EMBL/GenBank/DDBJ whole genome shotgun (WGS) entry which is preliminary data.</text>
</comment>
<dbReference type="OrthoDB" id="9800873at2"/>
<evidence type="ECO:0000256" key="1">
    <source>
        <dbReference type="ARBA" id="ARBA00004651"/>
    </source>
</evidence>
<dbReference type="EMBL" id="LAQU01000008">
    <property type="protein sequence ID" value="KKB63696.1"/>
    <property type="molecule type" value="Genomic_DNA"/>
</dbReference>
<organism evidence="9 10">
    <name type="scientific">Robbsia andropogonis</name>
    <dbReference type="NCBI Taxonomy" id="28092"/>
    <lineage>
        <taxon>Bacteria</taxon>
        <taxon>Pseudomonadati</taxon>
        <taxon>Pseudomonadota</taxon>
        <taxon>Betaproteobacteria</taxon>
        <taxon>Burkholderiales</taxon>
        <taxon>Burkholderiaceae</taxon>
        <taxon>Robbsia</taxon>
    </lineage>
</organism>
<evidence type="ECO:0000256" key="4">
    <source>
        <dbReference type="ARBA" id="ARBA00022475"/>
    </source>
</evidence>
<keyword evidence="10" id="KW-1185">Reference proteome</keyword>
<reference evidence="9 10" key="1">
    <citation type="submission" date="2015-03" db="EMBL/GenBank/DDBJ databases">
        <title>Draft Genome Sequence of Burkholderia andropogonis type strain ICMP2807, isolated from Sorghum bicolor.</title>
        <authorList>
            <person name="Lopes-Santos L."/>
            <person name="Castro D.B."/>
            <person name="Ottoboni L.M."/>
            <person name="Park D."/>
            <person name="Weirc B.S."/>
            <person name="Destefano S.A."/>
        </authorList>
    </citation>
    <scope>NUCLEOTIDE SEQUENCE [LARGE SCALE GENOMIC DNA]</scope>
    <source>
        <strain evidence="9 10">ICMP2807</strain>
    </source>
</reference>
<keyword evidence="6 8" id="KW-1133">Transmembrane helix</keyword>
<keyword evidence="3" id="KW-0813">Transport</keyword>
<feature type="transmembrane region" description="Helical" evidence="8">
    <location>
        <begin position="161"/>
        <end position="182"/>
    </location>
</feature>
<dbReference type="InterPro" id="IPR052017">
    <property type="entry name" value="TSUP"/>
</dbReference>
<feature type="transmembrane region" description="Helical" evidence="8">
    <location>
        <begin position="219"/>
        <end position="244"/>
    </location>
</feature>
<name>A0A0F5K0Q5_9BURK</name>
<dbReference type="STRING" id="28092.WM40_10275"/>
<dbReference type="PANTHER" id="PTHR30269">
    <property type="entry name" value="TRANSMEMBRANE PROTEIN YFCA"/>
    <property type="match status" value="1"/>
</dbReference>
<evidence type="ECO:0000256" key="5">
    <source>
        <dbReference type="ARBA" id="ARBA00022692"/>
    </source>
</evidence>
<proteinExistence type="inferred from homology"/>
<dbReference type="AlphaFoldDB" id="A0A0F5K0Q5"/>
<evidence type="ECO:0000256" key="6">
    <source>
        <dbReference type="ARBA" id="ARBA00022989"/>
    </source>
</evidence>
<keyword evidence="5 8" id="KW-0812">Transmembrane</keyword>
<dbReference type="Proteomes" id="UP000033618">
    <property type="component" value="Unassembled WGS sequence"/>
</dbReference>
<accession>A0A0F5K0Q5</accession>
<evidence type="ECO:0000256" key="8">
    <source>
        <dbReference type="RuleBase" id="RU363041"/>
    </source>
</evidence>
<feature type="transmembrane region" description="Helical" evidence="8">
    <location>
        <begin position="188"/>
        <end position="207"/>
    </location>
</feature>
<dbReference type="Pfam" id="PF01925">
    <property type="entry name" value="TauE"/>
    <property type="match status" value="1"/>
</dbReference>
<evidence type="ECO:0000256" key="3">
    <source>
        <dbReference type="ARBA" id="ARBA00022448"/>
    </source>
</evidence>
<feature type="transmembrane region" description="Helical" evidence="8">
    <location>
        <begin position="72"/>
        <end position="105"/>
    </location>
</feature>
<dbReference type="PATRIC" id="fig|28092.6.peg.2429"/>
<gene>
    <name evidence="9" type="ORF">WM40_10275</name>
</gene>
<dbReference type="InterPro" id="IPR002781">
    <property type="entry name" value="TM_pro_TauE-like"/>
</dbReference>
<dbReference type="RefSeq" id="WP_024903875.1">
    <property type="nucleotide sequence ID" value="NZ_CADFGU010000011.1"/>
</dbReference>
<dbReference type="PANTHER" id="PTHR30269:SF32">
    <property type="entry name" value="MEMBRANE TRANSPORTER PROTEIN-RELATED"/>
    <property type="match status" value="1"/>
</dbReference>
<dbReference type="GO" id="GO:0005886">
    <property type="term" value="C:plasma membrane"/>
    <property type="evidence" value="ECO:0007669"/>
    <property type="project" value="UniProtKB-SubCell"/>
</dbReference>
<comment type="similarity">
    <text evidence="2 8">Belongs to the 4-toluene sulfonate uptake permease (TSUP) (TC 2.A.102) family.</text>
</comment>
<keyword evidence="7 8" id="KW-0472">Membrane</keyword>
<feature type="transmembrane region" description="Helical" evidence="8">
    <location>
        <begin position="40"/>
        <end position="65"/>
    </location>
</feature>
<feature type="transmembrane region" description="Helical" evidence="8">
    <location>
        <begin position="125"/>
        <end position="149"/>
    </location>
</feature>
<comment type="subcellular location">
    <subcellularLocation>
        <location evidence="1 8">Cell membrane</location>
        <topology evidence="1 8">Multi-pass membrane protein</topology>
    </subcellularLocation>
</comment>
<evidence type="ECO:0000256" key="2">
    <source>
        <dbReference type="ARBA" id="ARBA00009142"/>
    </source>
</evidence>
<evidence type="ECO:0000313" key="10">
    <source>
        <dbReference type="Proteomes" id="UP000033618"/>
    </source>
</evidence>
<evidence type="ECO:0000313" key="9">
    <source>
        <dbReference type="EMBL" id="KKB63696.1"/>
    </source>
</evidence>
<protein>
    <recommendedName>
        <fullName evidence="8">Probable membrane transporter protein</fullName>
    </recommendedName>
</protein>
<evidence type="ECO:0000256" key="7">
    <source>
        <dbReference type="ARBA" id="ARBA00023136"/>
    </source>
</evidence>
<sequence>MVWLCCAFLLAGLVKGISGMGLPTVAMGLLGSVMSPASAAAILVIPSFVTNVWQLVAGGGLHVLWRRLSRMLLGIVIGTVAGAVLLVGGSSHYSGVALGAALIVYGGYALLGPSLRVPLAWEWWLSPVIGVVTGLITGVTGVFVMPAVPYLQALDMDKDRLVQALGLSFTVSTIALALALLLHGGLPIARVGLSILAVIPALIGMWIGQKVRNRISARAFRRGFLIFLILLGGELVARGIIGLIHS</sequence>